<keyword evidence="1" id="KW-0812">Transmembrane</keyword>
<feature type="transmembrane region" description="Helical" evidence="1">
    <location>
        <begin position="118"/>
        <end position="142"/>
    </location>
</feature>
<keyword evidence="1" id="KW-0472">Membrane</keyword>
<accession>A0A1R2B046</accession>
<dbReference type="EMBL" id="MPUH01001124">
    <property type="protein sequence ID" value="OMJ70107.1"/>
    <property type="molecule type" value="Genomic_DNA"/>
</dbReference>
<reference evidence="2 3" key="1">
    <citation type="submission" date="2016-11" db="EMBL/GenBank/DDBJ databases">
        <title>The macronuclear genome of Stentor coeruleus: a giant cell with tiny introns.</title>
        <authorList>
            <person name="Slabodnick M."/>
            <person name="Ruby J.G."/>
            <person name="Reiff S.B."/>
            <person name="Swart E.C."/>
            <person name="Gosai S."/>
            <person name="Prabakaran S."/>
            <person name="Witkowska E."/>
            <person name="Larue G.E."/>
            <person name="Fisher S."/>
            <person name="Freeman R.M."/>
            <person name="Gunawardena J."/>
            <person name="Chu W."/>
            <person name="Stover N.A."/>
            <person name="Gregory B.D."/>
            <person name="Nowacki M."/>
            <person name="Derisi J."/>
            <person name="Roy S.W."/>
            <person name="Marshall W.F."/>
            <person name="Sood P."/>
        </authorList>
    </citation>
    <scope>NUCLEOTIDE SEQUENCE [LARGE SCALE GENOMIC DNA]</scope>
    <source>
        <strain evidence="2">WM001</strain>
    </source>
</reference>
<name>A0A1R2B046_9CILI</name>
<evidence type="ECO:0000313" key="3">
    <source>
        <dbReference type="Proteomes" id="UP000187209"/>
    </source>
</evidence>
<evidence type="ECO:0000313" key="2">
    <source>
        <dbReference type="EMBL" id="OMJ70107.1"/>
    </source>
</evidence>
<feature type="transmembrane region" description="Helical" evidence="1">
    <location>
        <begin position="74"/>
        <end position="98"/>
    </location>
</feature>
<sequence>MENFENQIQFADLNKLQDNPGSTYGYVGVENNVVPFEPQIMLPNPQLNPNLFFGYAKLDTVKLAMISTTIRYMILFRILITLLYLTCIELTFVFFTPVVLLDLIGFFSSKSLNFCWSVVYAVFLILNLCVRGIGIILFGMALSFTNSDCYGCYCWKLSLIKLIIGFLLVFIYEIFQVVVQFKFIKVLKNLTEEKKKLVLDMINSEDLSLCFCCRF</sequence>
<proteinExistence type="predicted"/>
<organism evidence="2 3">
    <name type="scientific">Stentor coeruleus</name>
    <dbReference type="NCBI Taxonomy" id="5963"/>
    <lineage>
        <taxon>Eukaryota</taxon>
        <taxon>Sar</taxon>
        <taxon>Alveolata</taxon>
        <taxon>Ciliophora</taxon>
        <taxon>Postciliodesmatophora</taxon>
        <taxon>Heterotrichea</taxon>
        <taxon>Heterotrichida</taxon>
        <taxon>Stentoridae</taxon>
        <taxon>Stentor</taxon>
    </lineage>
</organism>
<comment type="caution">
    <text evidence="2">The sequence shown here is derived from an EMBL/GenBank/DDBJ whole genome shotgun (WGS) entry which is preliminary data.</text>
</comment>
<keyword evidence="3" id="KW-1185">Reference proteome</keyword>
<keyword evidence="1" id="KW-1133">Transmembrane helix</keyword>
<evidence type="ECO:0000256" key="1">
    <source>
        <dbReference type="SAM" id="Phobius"/>
    </source>
</evidence>
<gene>
    <name evidence="2" type="ORF">SteCoe_32002</name>
</gene>
<feature type="transmembrane region" description="Helical" evidence="1">
    <location>
        <begin position="154"/>
        <end position="175"/>
    </location>
</feature>
<protein>
    <submittedName>
        <fullName evidence="2">Uncharacterized protein</fullName>
    </submittedName>
</protein>
<dbReference type="AlphaFoldDB" id="A0A1R2B046"/>
<dbReference type="Proteomes" id="UP000187209">
    <property type="component" value="Unassembled WGS sequence"/>
</dbReference>